<dbReference type="Proteomes" id="UP000887540">
    <property type="component" value="Unplaced"/>
</dbReference>
<evidence type="ECO:0000256" key="1">
    <source>
        <dbReference type="SAM" id="MobiDB-lite"/>
    </source>
</evidence>
<feature type="region of interest" description="Disordered" evidence="1">
    <location>
        <begin position="29"/>
        <end position="69"/>
    </location>
</feature>
<evidence type="ECO:0000313" key="3">
    <source>
        <dbReference type="WBParaSite" id="ACRNAN_Path_1080.g4132.t1"/>
    </source>
</evidence>
<keyword evidence="2" id="KW-1185">Reference proteome</keyword>
<feature type="compositionally biased region" description="Basic and acidic residues" evidence="1">
    <location>
        <begin position="33"/>
        <end position="46"/>
    </location>
</feature>
<protein>
    <submittedName>
        <fullName evidence="3">Uncharacterized protein</fullName>
    </submittedName>
</protein>
<evidence type="ECO:0000313" key="2">
    <source>
        <dbReference type="Proteomes" id="UP000887540"/>
    </source>
</evidence>
<organism evidence="2 3">
    <name type="scientific">Acrobeloides nanus</name>
    <dbReference type="NCBI Taxonomy" id="290746"/>
    <lineage>
        <taxon>Eukaryota</taxon>
        <taxon>Metazoa</taxon>
        <taxon>Ecdysozoa</taxon>
        <taxon>Nematoda</taxon>
        <taxon>Chromadorea</taxon>
        <taxon>Rhabditida</taxon>
        <taxon>Tylenchina</taxon>
        <taxon>Cephalobomorpha</taxon>
        <taxon>Cephaloboidea</taxon>
        <taxon>Cephalobidae</taxon>
        <taxon>Acrobeloides</taxon>
    </lineage>
</organism>
<accession>A0A914BVA0</accession>
<proteinExistence type="predicted"/>
<sequence>MLFNQTHKKEYVKLGGFLMLNRRQYLEQSRYSKKPEATKTEKESKARSQRNIQYTKGMIKRNPSTKVNSTPKLAKKLGISDFSARKILHKDLGKKLSEATEGLHGCKRRTF</sequence>
<dbReference type="AlphaFoldDB" id="A0A914BVA0"/>
<dbReference type="WBParaSite" id="ACRNAN_Path_1080.g4132.t1">
    <property type="protein sequence ID" value="ACRNAN_Path_1080.g4132.t1"/>
    <property type="gene ID" value="ACRNAN_Path_1080.g4132"/>
</dbReference>
<reference evidence="3" key="1">
    <citation type="submission" date="2022-11" db="UniProtKB">
        <authorList>
            <consortium name="WormBaseParasite"/>
        </authorList>
    </citation>
    <scope>IDENTIFICATION</scope>
</reference>
<name>A0A914BVA0_9BILA</name>